<feature type="compositionally biased region" description="Polar residues" evidence="1">
    <location>
        <begin position="16"/>
        <end position="40"/>
    </location>
</feature>
<dbReference type="Proteomes" id="UP000324222">
    <property type="component" value="Unassembled WGS sequence"/>
</dbReference>
<feature type="compositionally biased region" description="Basic residues" evidence="1">
    <location>
        <begin position="1"/>
        <end position="15"/>
    </location>
</feature>
<organism evidence="2 3">
    <name type="scientific">Portunus trituberculatus</name>
    <name type="common">Swimming crab</name>
    <name type="synonym">Neptunus trituberculatus</name>
    <dbReference type="NCBI Taxonomy" id="210409"/>
    <lineage>
        <taxon>Eukaryota</taxon>
        <taxon>Metazoa</taxon>
        <taxon>Ecdysozoa</taxon>
        <taxon>Arthropoda</taxon>
        <taxon>Crustacea</taxon>
        <taxon>Multicrustacea</taxon>
        <taxon>Malacostraca</taxon>
        <taxon>Eumalacostraca</taxon>
        <taxon>Eucarida</taxon>
        <taxon>Decapoda</taxon>
        <taxon>Pleocyemata</taxon>
        <taxon>Brachyura</taxon>
        <taxon>Eubrachyura</taxon>
        <taxon>Portunoidea</taxon>
        <taxon>Portunidae</taxon>
        <taxon>Portuninae</taxon>
        <taxon>Portunus</taxon>
    </lineage>
</organism>
<evidence type="ECO:0000313" key="2">
    <source>
        <dbReference type="EMBL" id="MPC62126.1"/>
    </source>
</evidence>
<dbReference type="EMBL" id="VSRR010019318">
    <property type="protein sequence ID" value="MPC62126.1"/>
    <property type="molecule type" value="Genomic_DNA"/>
</dbReference>
<feature type="region of interest" description="Disordered" evidence="1">
    <location>
        <begin position="1"/>
        <end position="78"/>
    </location>
</feature>
<proteinExistence type="predicted"/>
<comment type="caution">
    <text evidence="2">The sequence shown here is derived from an EMBL/GenBank/DDBJ whole genome shotgun (WGS) entry which is preliminary data.</text>
</comment>
<name>A0A5B7GWY7_PORTR</name>
<keyword evidence="3" id="KW-1185">Reference proteome</keyword>
<gene>
    <name evidence="2" type="ORF">E2C01_056209</name>
</gene>
<sequence length="78" mass="8590">MAHKPHHTTPQKHGSHTTPHYKNMAHTNHYTTQLNDSLTTPRLRAGSRPSRHTQTQSKQASRSERGADFPAAPSNAAG</sequence>
<dbReference type="AlphaFoldDB" id="A0A5B7GWY7"/>
<reference evidence="2 3" key="1">
    <citation type="submission" date="2019-05" db="EMBL/GenBank/DDBJ databases">
        <title>Another draft genome of Portunus trituberculatus and its Hox gene families provides insights of decapod evolution.</title>
        <authorList>
            <person name="Jeong J.-H."/>
            <person name="Song I."/>
            <person name="Kim S."/>
            <person name="Choi T."/>
            <person name="Kim D."/>
            <person name="Ryu S."/>
            <person name="Kim W."/>
        </authorList>
    </citation>
    <scope>NUCLEOTIDE SEQUENCE [LARGE SCALE GENOMIC DNA]</scope>
    <source>
        <tissue evidence="2">Muscle</tissue>
    </source>
</reference>
<protein>
    <submittedName>
        <fullName evidence="2">Uncharacterized protein</fullName>
    </submittedName>
</protein>
<evidence type="ECO:0000256" key="1">
    <source>
        <dbReference type="SAM" id="MobiDB-lite"/>
    </source>
</evidence>
<accession>A0A5B7GWY7</accession>
<evidence type="ECO:0000313" key="3">
    <source>
        <dbReference type="Proteomes" id="UP000324222"/>
    </source>
</evidence>